<keyword evidence="2" id="KW-1185">Reference proteome</keyword>
<evidence type="ECO:0000313" key="1">
    <source>
        <dbReference type="EMBL" id="MBC3875414.1"/>
    </source>
</evidence>
<dbReference type="RefSeq" id="WP_186943377.1">
    <property type="nucleotide sequence ID" value="NZ_JACOGA010000018.1"/>
</dbReference>
<accession>A0ABR6YFS3</accession>
<organism evidence="1 2">
    <name type="scientific">Undibacterium flavidum</name>
    <dbReference type="NCBI Taxonomy" id="2762297"/>
    <lineage>
        <taxon>Bacteria</taxon>
        <taxon>Pseudomonadati</taxon>
        <taxon>Pseudomonadota</taxon>
        <taxon>Betaproteobacteria</taxon>
        <taxon>Burkholderiales</taxon>
        <taxon>Oxalobacteraceae</taxon>
        <taxon>Undibacterium</taxon>
    </lineage>
</organism>
<evidence type="ECO:0000313" key="2">
    <source>
        <dbReference type="Proteomes" id="UP000624279"/>
    </source>
</evidence>
<proteinExistence type="predicted"/>
<gene>
    <name evidence="1" type="ORF">H8K55_17630</name>
</gene>
<comment type="caution">
    <text evidence="1">The sequence shown here is derived from an EMBL/GenBank/DDBJ whole genome shotgun (WGS) entry which is preliminary data.</text>
</comment>
<name>A0ABR6YFS3_9BURK</name>
<dbReference type="EMBL" id="JACOGA010000018">
    <property type="protein sequence ID" value="MBC3875414.1"/>
    <property type="molecule type" value="Genomic_DNA"/>
</dbReference>
<sequence>MFIGRLLVFIILQMISLTVTATFSVEDPTRKIIKAAVKEYQHCLNINGNRNYLSAPNKIVCNVFGYEIPLINEALKCPKKNDYVSDSKEEFGDSKVVYYYRCNSSAIYSITLLRSTKEWIFVKAGILAS</sequence>
<reference evidence="1 2" key="1">
    <citation type="submission" date="2020-08" db="EMBL/GenBank/DDBJ databases">
        <title>Novel species isolated from subtropical streams in China.</title>
        <authorList>
            <person name="Lu H."/>
        </authorList>
    </citation>
    <scope>NUCLEOTIDE SEQUENCE [LARGE SCALE GENOMIC DNA]</scope>
    <source>
        <strain evidence="1 2">LX15W</strain>
    </source>
</reference>
<dbReference type="Proteomes" id="UP000624279">
    <property type="component" value="Unassembled WGS sequence"/>
</dbReference>
<protein>
    <submittedName>
        <fullName evidence="1">Uncharacterized protein</fullName>
    </submittedName>
</protein>